<sequence>MSDFQAELRELEALSGATIREADEDFHRLADAAIGQALHDCGAQFGITQHYNISAGALVIASQRNFRIPFLKHFSTSVPGDGTVHGRAFESRSQVAVEDVRYDPDYAPHLPVAEEAGFRAVLSTPVPGADNAILGVLSVYYAKPHHFTPEERQAAQKAACNLGRQWTGVSR</sequence>
<accession>A0A927IS31</accession>
<evidence type="ECO:0000259" key="1">
    <source>
        <dbReference type="Pfam" id="PF13185"/>
    </source>
</evidence>
<comment type="caution">
    <text evidence="2">The sequence shown here is derived from an EMBL/GenBank/DDBJ whole genome shotgun (WGS) entry which is preliminary data.</text>
</comment>
<dbReference type="InterPro" id="IPR029016">
    <property type="entry name" value="GAF-like_dom_sf"/>
</dbReference>
<feature type="domain" description="GAF" evidence="1">
    <location>
        <begin position="25"/>
        <end position="156"/>
    </location>
</feature>
<dbReference type="Pfam" id="PF13185">
    <property type="entry name" value="GAF_2"/>
    <property type="match status" value="1"/>
</dbReference>
<proteinExistence type="predicted"/>
<keyword evidence="3" id="KW-1185">Reference proteome</keyword>
<dbReference type="InterPro" id="IPR003018">
    <property type="entry name" value="GAF"/>
</dbReference>
<dbReference type="Gene3D" id="3.30.450.40">
    <property type="match status" value="1"/>
</dbReference>
<name>A0A927IS31_9HYPH</name>
<dbReference type="Proteomes" id="UP000654108">
    <property type="component" value="Unassembled WGS sequence"/>
</dbReference>
<evidence type="ECO:0000313" key="3">
    <source>
        <dbReference type="Proteomes" id="UP000654108"/>
    </source>
</evidence>
<evidence type="ECO:0000313" key="2">
    <source>
        <dbReference type="EMBL" id="MBD8064412.1"/>
    </source>
</evidence>
<dbReference type="SUPFAM" id="SSF55781">
    <property type="entry name" value="GAF domain-like"/>
    <property type="match status" value="1"/>
</dbReference>
<protein>
    <submittedName>
        <fullName evidence="2">GAF domain-containing protein</fullName>
    </submittedName>
</protein>
<dbReference type="EMBL" id="JACYFU010000001">
    <property type="protein sequence ID" value="MBD8064412.1"/>
    <property type="molecule type" value="Genomic_DNA"/>
</dbReference>
<dbReference type="RefSeq" id="WP_191772507.1">
    <property type="nucleotide sequence ID" value="NZ_JACYFU010000001.1"/>
</dbReference>
<gene>
    <name evidence="2" type="ORF">IC608_02840</name>
</gene>
<organism evidence="2 3">
    <name type="scientific">Devosia oryzisoli</name>
    <dbReference type="NCBI Taxonomy" id="2774138"/>
    <lineage>
        <taxon>Bacteria</taxon>
        <taxon>Pseudomonadati</taxon>
        <taxon>Pseudomonadota</taxon>
        <taxon>Alphaproteobacteria</taxon>
        <taxon>Hyphomicrobiales</taxon>
        <taxon>Devosiaceae</taxon>
        <taxon>Devosia</taxon>
    </lineage>
</organism>
<dbReference type="AlphaFoldDB" id="A0A927IS31"/>
<reference evidence="2" key="1">
    <citation type="submission" date="2020-09" db="EMBL/GenBank/DDBJ databases">
        <title>Genome seq and assembly of Devosia sp.</title>
        <authorList>
            <person name="Chhetri G."/>
        </authorList>
    </citation>
    <scope>NUCLEOTIDE SEQUENCE</scope>
    <source>
        <strain evidence="2">PTR5</strain>
    </source>
</reference>